<organism evidence="3 4">
    <name type="scientific">Peronospora effusa</name>
    <dbReference type="NCBI Taxonomy" id="542832"/>
    <lineage>
        <taxon>Eukaryota</taxon>
        <taxon>Sar</taxon>
        <taxon>Stramenopiles</taxon>
        <taxon>Oomycota</taxon>
        <taxon>Peronosporomycetes</taxon>
        <taxon>Peronosporales</taxon>
        <taxon>Peronosporaceae</taxon>
        <taxon>Peronospora</taxon>
    </lineage>
</organism>
<sequence>MRRLAVSLATISVLATPTVTWEVSVCGDATYNLPENRGWICASADPIPPGTACPLKGDKASTHCIENLVSYNDGTCVAPEDAKCVFVTDTTWGCVFPSFGCRGNTPTTAAPTTQCETWDYDEDDLTSSINADILDGIEDYDESWSVEVTKVTKLFACGADKSTAAPTPAPTPASTLDTVDSLVYKPTPTSTSFAKDSPLLVTATQSEDASAPALTPGITDESSRVDTKVGLAVGKIPSPAPTLHASSEASASDFGSESTSGTTNLSATDPTQADLAPEPTITHELLETSQSTQCRRKHQNWVKRRRQR</sequence>
<comment type="caution">
    <text evidence="3">The sequence shown here is derived from an EMBL/GenBank/DDBJ whole genome shotgun (WGS) entry which is preliminary data.</text>
</comment>
<name>A0A3M6V6S7_9STRA</name>
<proteinExistence type="predicted"/>
<evidence type="ECO:0000256" key="2">
    <source>
        <dbReference type="SAM" id="SignalP"/>
    </source>
</evidence>
<evidence type="ECO:0000256" key="1">
    <source>
        <dbReference type="SAM" id="MobiDB-lite"/>
    </source>
</evidence>
<dbReference type="VEuPathDB" id="FungiDB:DD237_008580"/>
<evidence type="ECO:0000313" key="4">
    <source>
        <dbReference type="Proteomes" id="UP000282087"/>
    </source>
</evidence>
<accession>A0A3M6V6S7</accession>
<dbReference type="Proteomes" id="UP000282087">
    <property type="component" value="Unassembled WGS sequence"/>
</dbReference>
<feature type="region of interest" description="Disordered" evidence="1">
    <location>
        <begin position="205"/>
        <end position="308"/>
    </location>
</feature>
<keyword evidence="2" id="KW-0732">Signal</keyword>
<keyword evidence="4" id="KW-1185">Reference proteome</keyword>
<dbReference type="AlphaFoldDB" id="A0A3M6V6S7"/>
<dbReference type="STRING" id="542832.A0A3M6V6S7"/>
<gene>
    <name evidence="3" type="ORF">DD238_008535</name>
</gene>
<dbReference type="EMBL" id="QLLG01000873">
    <property type="protein sequence ID" value="RMX61934.1"/>
    <property type="molecule type" value="Genomic_DNA"/>
</dbReference>
<evidence type="ECO:0000313" key="3">
    <source>
        <dbReference type="EMBL" id="RMX61934.1"/>
    </source>
</evidence>
<feature type="compositionally biased region" description="Basic residues" evidence="1">
    <location>
        <begin position="294"/>
        <end position="308"/>
    </location>
</feature>
<feature type="compositionally biased region" description="Polar residues" evidence="1">
    <location>
        <begin position="244"/>
        <end position="271"/>
    </location>
</feature>
<feature type="signal peptide" evidence="2">
    <location>
        <begin position="1"/>
        <end position="20"/>
    </location>
</feature>
<reference evidence="3 4" key="1">
    <citation type="submission" date="2018-06" db="EMBL/GenBank/DDBJ databases">
        <title>Comparative genomics of downy mildews reveals potential adaptations to biotrophy.</title>
        <authorList>
            <person name="Fletcher K."/>
            <person name="Klosterman S.J."/>
            <person name="Derevnina L."/>
            <person name="Martin F."/>
            <person name="Koike S."/>
            <person name="Reyes Chin-Wo S."/>
            <person name="Mou B."/>
            <person name="Michelmore R."/>
        </authorList>
    </citation>
    <scope>NUCLEOTIDE SEQUENCE [LARGE SCALE GENOMIC DNA]</scope>
    <source>
        <strain evidence="3 4">R14</strain>
    </source>
</reference>
<protein>
    <submittedName>
        <fullName evidence="3">Uncharacterized protein</fullName>
    </submittedName>
</protein>
<feature type="chain" id="PRO_5017955438" evidence="2">
    <location>
        <begin position="21"/>
        <end position="308"/>
    </location>
</feature>